<proteinExistence type="predicted"/>
<evidence type="ECO:0000313" key="2">
    <source>
        <dbReference type="Proteomes" id="UP000194946"/>
    </source>
</evidence>
<dbReference type="Proteomes" id="UP000194946">
    <property type="component" value="Unassembled WGS sequence"/>
</dbReference>
<dbReference type="RefSeq" id="WP_086632160.1">
    <property type="nucleotide sequence ID" value="NZ_JOPB01000005.1"/>
</dbReference>
<gene>
    <name evidence="1" type="ORF">HK18_07585</name>
</gene>
<dbReference type="AlphaFoldDB" id="A0A251ZVN7"/>
<protein>
    <submittedName>
        <fullName evidence="1">Uncharacterized protein</fullName>
    </submittedName>
</protein>
<organism evidence="1 2">
    <name type="scientific">Commensalibacter intestini</name>
    <dbReference type="NCBI Taxonomy" id="479936"/>
    <lineage>
        <taxon>Bacteria</taxon>
        <taxon>Pseudomonadati</taxon>
        <taxon>Pseudomonadota</taxon>
        <taxon>Alphaproteobacteria</taxon>
        <taxon>Acetobacterales</taxon>
        <taxon>Acetobacteraceae</taxon>
    </lineage>
</organism>
<sequence length="371" mass="43850">MDITKQQEIKKWFDENKVKYINFKKFEDDIRKEPYVTLFNKTLHSCMFNDCCYPPIRSHVFQEKGVMKSVSKNSRVYKPFYDDDSHSLILKDVTIGGNSARFWGFCDKHDKIFEEFESRKLLINEKDFTLQIYRCICRELSQIKDVIKANNILYYKIDKQIKKDVSNACLQHISEIAQDNDAILYLDNLVQTAVENCLVPVKQMNVKFERQRDKIYRMYCLMMKRITAKKYSFKDLYKDFYIKHISISNNTLPICVSCFVASINKKSKKLSYNLVLVISFPNGDNQEIIFFSLKSDANYALSFFNKKDMTDNDYIQLLEKITLTNANFWFLNPSYYDSLSDIQRAELNTKISQGVFEHNMNTIGDVFNFEI</sequence>
<evidence type="ECO:0000313" key="1">
    <source>
        <dbReference type="EMBL" id="OUI78734.1"/>
    </source>
</evidence>
<accession>A0A251ZVN7</accession>
<keyword evidence="2" id="KW-1185">Reference proteome</keyword>
<dbReference type="EMBL" id="JOPB01000005">
    <property type="protein sequence ID" value="OUI78734.1"/>
    <property type="molecule type" value="Genomic_DNA"/>
</dbReference>
<comment type="caution">
    <text evidence="1">The sequence shown here is derived from an EMBL/GenBank/DDBJ whole genome shotgun (WGS) entry which is preliminary data.</text>
</comment>
<name>A0A251ZVN7_9PROT</name>
<reference evidence="2" key="1">
    <citation type="submission" date="2014-06" db="EMBL/GenBank/DDBJ databases">
        <authorList>
            <person name="Winans N.J."/>
            <person name="Newell P.D."/>
            <person name="Douglas A.E."/>
        </authorList>
    </citation>
    <scope>NUCLEOTIDE SEQUENCE [LARGE SCALE GENOMIC DNA]</scope>
    <source>
        <strain evidence="2">DmL_052</strain>
    </source>
</reference>